<evidence type="ECO:0000313" key="2">
    <source>
        <dbReference type="Proteomes" id="UP001163321"/>
    </source>
</evidence>
<keyword evidence="2" id="KW-1185">Reference proteome</keyword>
<name>A0ACC0W4B4_9STRA</name>
<evidence type="ECO:0000313" key="1">
    <source>
        <dbReference type="EMBL" id="KAI9913690.1"/>
    </source>
</evidence>
<reference evidence="1 2" key="1">
    <citation type="journal article" date="2022" name="bioRxiv">
        <title>The genome of the oomycete Peronosclerospora sorghi, a cosmopolitan pathogen of maize and sorghum, is inflated with dispersed pseudogenes.</title>
        <authorList>
            <person name="Fletcher K."/>
            <person name="Martin F."/>
            <person name="Isakeit T."/>
            <person name="Cavanaugh K."/>
            <person name="Magill C."/>
            <person name="Michelmore R."/>
        </authorList>
    </citation>
    <scope>NUCLEOTIDE SEQUENCE [LARGE SCALE GENOMIC DNA]</scope>
    <source>
        <strain evidence="1">P6</strain>
    </source>
</reference>
<accession>A0ACC0W4B4</accession>
<gene>
    <name evidence="1" type="ORF">PsorP6_006159</name>
</gene>
<organism evidence="1 2">
    <name type="scientific">Peronosclerospora sorghi</name>
    <dbReference type="NCBI Taxonomy" id="230839"/>
    <lineage>
        <taxon>Eukaryota</taxon>
        <taxon>Sar</taxon>
        <taxon>Stramenopiles</taxon>
        <taxon>Oomycota</taxon>
        <taxon>Peronosporomycetes</taxon>
        <taxon>Peronosporales</taxon>
        <taxon>Peronosporaceae</taxon>
        <taxon>Peronosclerospora</taxon>
    </lineage>
</organism>
<protein>
    <submittedName>
        <fullName evidence="1">Uncharacterized protein</fullName>
    </submittedName>
</protein>
<sequence>MFGFNINKLKPNLKMDVHRIGIIKNKKSNAALAQRREVARLLADGEEEKARIRVEGIIQDDFTMEGYEILELMCELLAERAAAAVRNMDGCVNERVFQKLSVQPPSGFLVVNYMKEISKEFKPDGTQEADPMASIPAPTGSTVMRASFSRPEFTALFASVRLATILSLHSFVAVNEVLVLAAPQYSANPPYLPSVPFSNPSTEATATALAALQRTFTLRNKLLNINAVTGSHLIKQNKLLKRLGILLLPHQPQQVMRLKEFQILTSSRHASSDFASFKTVMTRRTSRLLSRRSCMKVINIISIGTTLQYYVVFFGGGAADQSF</sequence>
<dbReference type="Proteomes" id="UP001163321">
    <property type="component" value="Chromosome 4"/>
</dbReference>
<comment type="caution">
    <text evidence="1">The sequence shown here is derived from an EMBL/GenBank/DDBJ whole genome shotgun (WGS) entry which is preliminary data.</text>
</comment>
<dbReference type="EMBL" id="CM047583">
    <property type="protein sequence ID" value="KAI9913690.1"/>
    <property type="molecule type" value="Genomic_DNA"/>
</dbReference>
<proteinExistence type="predicted"/>